<evidence type="ECO:0000313" key="1">
    <source>
        <dbReference type="EMBL" id="KAF2261138.1"/>
    </source>
</evidence>
<dbReference type="Proteomes" id="UP000800093">
    <property type="component" value="Unassembled WGS sequence"/>
</dbReference>
<accession>A0A9P4K568</accession>
<evidence type="ECO:0000313" key="2">
    <source>
        <dbReference type="Proteomes" id="UP000800093"/>
    </source>
</evidence>
<protein>
    <submittedName>
        <fullName evidence="1">Uncharacterized protein</fullName>
    </submittedName>
</protein>
<organism evidence="1 2">
    <name type="scientific">Lojkania enalia</name>
    <dbReference type="NCBI Taxonomy" id="147567"/>
    <lineage>
        <taxon>Eukaryota</taxon>
        <taxon>Fungi</taxon>
        <taxon>Dikarya</taxon>
        <taxon>Ascomycota</taxon>
        <taxon>Pezizomycotina</taxon>
        <taxon>Dothideomycetes</taxon>
        <taxon>Pleosporomycetidae</taxon>
        <taxon>Pleosporales</taxon>
        <taxon>Pleosporales incertae sedis</taxon>
        <taxon>Lojkania</taxon>
    </lineage>
</organism>
<reference evidence="2" key="1">
    <citation type="journal article" date="2020" name="Stud. Mycol.">
        <title>101 Dothideomycetes genomes: A test case for predicting lifestyles and emergence of pathogens.</title>
        <authorList>
            <person name="Haridas S."/>
            <person name="Albert R."/>
            <person name="Binder M."/>
            <person name="Bloem J."/>
            <person name="LaButti K."/>
            <person name="Salamov A."/>
            <person name="Andreopoulos B."/>
            <person name="Baker S."/>
            <person name="Barry K."/>
            <person name="Bills G."/>
            <person name="Bluhm B."/>
            <person name="Cannon C."/>
            <person name="Castanera R."/>
            <person name="Culley D."/>
            <person name="Daum C."/>
            <person name="Ezra D."/>
            <person name="Gonzalez J."/>
            <person name="Henrissat B."/>
            <person name="Kuo A."/>
            <person name="Liang C."/>
            <person name="Lipzen A."/>
            <person name="Lutzoni F."/>
            <person name="Magnuson J."/>
            <person name="Mondo S."/>
            <person name="Nolan M."/>
            <person name="Ohm R."/>
            <person name="Pangilinan J."/>
            <person name="Park H.-J."/>
            <person name="Ramirez L."/>
            <person name="Alfaro M."/>
            <person name="Sun H."/>
            <person name="Tritt A."/>
            <person name="Yoshinaga Y."/>
            <person name="Zwiers L.-H."/>
            <person name="Turgeon B."/>
            <person name="Goodwin S."/>
            <person name="Spatafora J."/>
            <person name="Crous P."/>
            <person name="Grigoriev I."/>
        </authorList>
    </citation>
    <scope>NUCLEOTIDE SEQUENCE [LARGE SCALE GENOMIC DNA]</scope>
    <source>
        <strain evidence="2">CBS 304.66</strain>
    </source>
</reference>
<name>A0A9P4K568_9PLEO</name>
<dbReference type="AlphaFoldDB" id="A0A9P4K568"/>
<dbReference type="EMBL" id="ML986663">
    <property type="protein sequence ID" value="KAF2261138.1"/>
    <property type="molecule type" value="Genomic_DNA"/>
</dbReference>
<comment type="caution">
    <text evidence="1">The sequence shown here is derived from an EMBL/GenBank/DDBJ whole genome shotgun (WGS) entry which is preliminary data.</text>
</comment>
<proteinExistence type="predicted"/>
<gene>
    <name evidence="1" type="ORF">CC78DRAFT_619632</name>
</gene>
<sequence length="192" mass="21200">MIVRPAVPLTVLLSLSPRPIRPPHRSCLTSTQHFASSFGLRLCIFLLVYFLTPLQQQIELDGESTLGDPATSHGISDRQMAMRPRSAYDSRPYVCGVERGRQLLQLRRDPSSLLTTDAQTHRQLFCGPDKTTDLSSSIASAFNGYFLTEGRRNNPETAQRLPIAIGAIIDPTASSEGDLCETRHSPTPKKIP</sequence>
<keyword evidence="2" id="KW-1185">Reference proteome</keyword>